<evidence type="ECO:0000256" key="1">
    <source>
        <dbReference type="SAM" id="SignalP"/>
    </source>
</evidence>
<dbReference type="EMBL" id="JYDH01000358">
    <property type="protein sequence ID" value="KRY26698.1"/>
    <property type="molecule type" value="Genomic_DNA"/>
</dbReference>
<evidence type="ECO:0008006" key="4">
    <source>
        <dbReference type="Google" id="ProtNLM"/>
    </source>
</evidence>
<evidence type="ECO:0000313" key="2">
    <source>
        <dbReference type="EMBL" id="KRY26698.1"/>
    </source>
</evidence>
<dbReference type="InParanoid" id="A0A0V1APZ6"/>
<comment type="caution">
    <text evidence="2">The sequence shown here is derived from an EMBL/GenBank/DDBJ whole genome shotgun (WGS) entry which is preliminary data.</text>
</comment>
<reference evidence="2 3" key="1">
    <citation type="submission" date="2015-01" db="EMBL/GenBank/DDBJ databases">
        <title>Evolution of Trichinella species and genotypes.</title>
        <authorList>
            <person name="Korhonen P.K."/>
            <person name="Edoardo P."/>
            <person name="Giuseppe L.R."/>
            <person name="Gasser R.B."/>
        </authorList>
    </citation>
    <scope>NUCLEOTIDE SEQUENCE [LARGE SCALE GENOMIC DNA]</scope>
    <source>
        <strain evidence="2">ISS3</strain>
    </source>
</reference>
<keyword evidence="3" id="KW-1185">Reference proteome</keyword>
<gene>
    <name evidence="2" type="ORF">T01_12254</name>
</gene>
<evidence type="ECO:0000313" key="3">
    <source>
        <dbReference type="Proteomes" id="UP000054776"/>
    </source>
</evidence>
<feature type="chain" id="PRO_5006874692" description="FLYWCH-type domain-containing protein" evidence="1">
    <location>
        <begin position="27"/>
        <end position="275"/>
    </location>
</feature>
<dbReference type="AlphaFoldDB" id="A0A0V1APZ6"/>
<feature type="non-terminal residue" evidence="2">
    <location>
        <position position="275"/>
    </location>
</feature>
<keyword evidence="1" id="KW-0732">Signal</keyword>
<sequence length="275" mass="31378">MKFTTPMFSISVHDFILILFICHLLADDLHLVLKNRNNYNLVYECRVYQRKQILKVNSEFANGCAPHADNCTPDSSILSKIEIKNNLKRCAAEETHRLILRFESFSFLFLILAMADISELGLVTNCCGGMSLVYEGRAYKFKFTGKQRKCWGCSKDKKGYKDAVSTNVDITAVLRQTCHMGASPVDQHLRSTEETKPIPLIYDEEASAAATVTSGYFPVFKRVQFARYNHRSKSFPRLPEHRQDLQIPDAFRTTKAGKNLLLWQSALRHIVVFAT</sequence>
<dbReference type="Proteomes" id="UP000054776">
    <property type="component" value="Unassembled WGS sequence"/>
</dbReference>
<feature type="signal peptide" evidence="1">
    <location>
        <begin position="1"/>
        <end position="26"/>
    </location>
</feature>
<accession>A0A0V1APZ6</accession>
<name>A0A0V1APZ6_TRISP</name>
<organism evidence="2 3">
    <name type="scientific">Trichinella spiralis</name>
    <name type="common">Trichina worm</name>
    <dbReference type="NCBI Taxonomy" id="6334"/>
    <lineage>
        <taxon>Eukaryota</taxon>
        <taxon>Metazoa</taxon>
        <taxon>Ecdysozoa</taxon>
        <taxon>Nematoda</taxon>
        <taxon>Enoplea</taxon>
        <taxon>Dorylaimia</taxon>
        <taxon>Trichinellida</taxon>
        <taxon>Trichinellidae</taxon>
        <taxon>Trichinella</taxon>
    </lineage>
</organism>
<proteinExistence type="predicted"/>
<protein>
    <recommendedName>
        <fullName evidence="4">FLYWCH-type domain-containing protein</fullName>
    </recommendedName>
</protein>